<dbReference type="SMART" id="SM00360">
    <property type="entry name" value="RRM"/>
    <property type="match status" value="1"/>
</dbReference>
<dbReference type="PROSITE" id="PS50102">
    <property type="entry name" value="RRM"/>
    <property type="match status" value="1"/>
</dbReference>
<keyword evidence="1 2" id="KW-0694">RNA-binding</keyword>
<reference evidence="5" key="2">
    <citation type="journal article" date="2023" name="Microbiol Resour">
        <title>Decontamination and Annotation of the Draft Genome Sequence of the Oomycete Lagenidium giganteum ARSEF 373.</title>
        <authorList>
            <person name="Morgan W.R."/>
            <person name="Tartar A."/>
        </authorList>
    </citation>
    <scope>NUCLEOTIDE SEQUENCE</scope>
    <source>
        <strain evidence="5">ARSEF 373</strain>
    </source>
</reference>
<dbReference type="EMBL" id="DAKRPA010000004">
    <property type="protein sequence ID" value="DBA04891.1"/>
    <property type="molecule type" value="Genomic_DNA"/>
</dbReference>
<dbReference type="InterPro" id="IPR041337">
    <property type="entry name" value="hnRNP_Q_AcD"/>
</dbReference>
<dbReference type="Pfam" id="PF00076">
    <property type="entry name" value="RRM_1"/>
    <property type="match status" value="1"/>
</dbReference>
<dbReference type="GO" id="GO:0003723">
    <property type="term" value="F:RNA binding"/>
    <property type="evidence" value="ECO:0007669"/>
    <property type="project" value="UniProtKB-UniRule"/>
</dbReference>
<dbReference type="InterPro" id="IPR012677">
    <property type="entry name" value="Nucleotide-bd_a/b_plait_sf"/>
</dbReference>
<feature type="compositionally biased region" description="Basic and acidic residues" evidence="3">
    <location>
        <begin position="147"/>
        <end position="171"/>
    </location>
</feature>
<dbReference type="SUPFAM" id="SSF54928">
    <property type="entry name" value="RNA-binding domain, RBD"/>
    <property type="match status" value="1"/>
</dbReference>
<protein>
    <recommendedName>
        <fullName evidence="4">RRM domain-containing protein</fullName>
    </recommendedName>
</protein>
<accession>A0AAV2ZFR5</accession>
<organism evidence="5 6">
    <name type="scientific">Lagenidium giganteum</name>
    <dbReference type="NCBI Taxonomy" id="4803"/>
    <lineage>
        <taxon>Eukaryota</taxon>
        <taxon>Sar</taxon>
        <taxon>Stramenopiles</taxon>
        <taxon>Oomycota</taxon>
        <taxon>Peronosporomycetes</taxon>
        <taxon>Pythiales</taxon>
        <taxon>Pythiaceae</taxon>
    </lineage>
</organism>
<comment type="caution">
    <text evidence="5">The sequence shown here is derived from an EMBL/GenBank/DDBJ whole genome shotgun (WGS) entry which is preliminary data.</text>
</comment>
<dbReference type="AlphaFoldDB" id="A0AAV2ZFR5"/>
<feature type="compositionally biased region" description="Basic and acidic residues" evidence="3">
    <location>
        <begin position="84"/>
        <end position="98"/>
    </location>
</feature>
<dbReference type="InterPro" id="IPR035979">
    <property type="entry name" value="RBD_domain_sf"/>
</dbReference>
<evidence type="ECO:0000259" key="4">
    <source>
        <dbReference type="PROSITE" id="PS50102"/>
    </source>
</evidence>
<reference evidence="5" key="1">
    <citation type="submission" date="2022-11" db="EMBL/GenBank/DDBJ databases">
        <authorList>
            <person name="Morgan W.R."/>
            <person name="Tartar A."/>
        </authorList>
    </citation>
    <scope>NUCLEOTIDE SEQUENCE</scope>
    <source>
        <strain evidence="5">ARSEF 373</strain>
    </source>
</reference>
<evidence type="ECO:0000256" key="3">
    <source>
        <dbReference type="SAM" id="MobiDB-lite"/>
    </source>
</evidence>
<feature type="compositionally biased region" description="Basic and acidic residues" evidence="3">
    <location>
        <begin position="108"/>
        <end position="133"/>
    </location>
</feature>
<sequence length="383" mass="43755">MTDDAKPMNAKERRKLKREQEQKQLQQEQEVKDKPEFFVDVAGTTEPAMKQEEPSVNKDNGATTTLNAKERRKLKRQQQLEADQAAKAKAEAAVKSDDTVASSVAKPVKHEAAAKPEEKPEAKQPRLTAQERRLLKRKAARAESNPEELKKELKEALNSRERRALKRKQEAEAAEAAEQNGGKKRRRKAKKTESADDNGENQKSIHLTLFLGQLPYNATEAMIRKHFEEAGEIKVRMLTDKKTKKFKGTAFIEVKDSKALGAALSRHHTLMNGRRINVELTAGGGGNKSEKRREKIEKLRSKQSDMQVEKTKALVQKHIEDPECKLTEDDVDERMVDFLSWFDFETAKKALDEYNRCVCDRVKNRKAFFMGILKRFRETDGVE</sequence>
<dbReference type="CDD" id="cd21039">
    <property type="entry name" value="NURR"/>
    <property type="match status" value="1"/>
</dbReference>
<dbReference type="PANTHER" id="PTHR23236:SF11">
    <property type="entry name" value="EUKARYOTIC TRANSLATION INITIATION FACTOR 4H"/>
    <property type="match status" value="1"/>
</dbReference>
<evidence type="ECO:0000313" key="5">
    <source>
        <dbReference type="EMBL" id="DBA04891.1"/>
    </source>
</evidence>
<feature type="region of interest" description="Disordered" evidence="3">
    <location>
        <begin position="1"/>
        <end position="201"/>
    </location>
</feature>
<feature type="compositionally biased region" description="Polar residues" evidence="3">
    <location>
        <begin position="57"/>
        <end position="67"/>
    </location>
</feature>
<feature type="domain" description="RRM" evidence="4">
    <location>
        <begin position="207"/>
        <end position="283"/>
    </location>
</feature>
<dbReference type="InterPro" id="IPR000504">
    <property type="entry name" value="RRM_dom"/>
</dbReference>
<dbReference type="Gene3D" id="3.30.70.330">
    <property type="match status" value="1"/>
</dbReference>
<evidence type="ECO:0000256" key="2">
    <source>
        <dbReference type="PROSITE-ProRule" id="PRU00176"/>
    </source>
</evidence>
<name>A0AAV2ZFR5_9STRA</name>
<gene>
    <name evidence="5" type="ORF">N0F65_006893</name>
</gene>
<dbReference type="PANTHER" id="PTHR23236">
    <property type="entry name" value="EUKARYOTIC TRANSLATION INITIATION FACTOR 4B/4H"/>
    <property type="match status" value="1"/>
</dbReference>
<dbReference type="InterPro" id="IPR034228">
    <property type="entry name" value="Nop6_RRM"/>
</dbReference>
<evidence type="ECO:0000256" key="1">
    <source>
        <dbReference type="ARBA" id="ARBA00022884"/>
    </source>
</evidence>
<evidence type="ECO:0000313" key="6">
    <source>
        <dbReference type="Proteomes" id="UP001146120"/>
    </source>
</evidence>
<dbReference type="CDD" id="cd12400">
    <property type="entry name" value="RRM_Nop6"/>
    <property type="match status" value="1"/>
</dbReference>
<feature type="compositionally biased region" description="Basic and acidic residues" evidence="3">
    <location>
        <begin position="1"/>
        <end position="11"/>
    </location>
</feature>
<keyword evidence="6" id="KW-1185">Reference proteome</keyword>
<dbReference type="Proteomes" id="UP001146120">
    <property type="component" value="Unassembled WGS sequence"/>
</dbReference>
<proteinExistence type="predicted"/>
<dbReference type="Pfam" id="PF18360">
    <property type="entry name" value="hnRNP_Q_AcD"/>
    <property type="match status" value="1"/>
</dbReference>